<proteinExistence type="predicted"/>
<dbReference type="AlphaFoldDB" id="A0A4Y2RC68"/>
<gene>
    <name evidence="1" type="ORF">AVEN_20640_1</name>
</gene>
<organism evidence="1 2">
    <name type="scientific">Araneus ventricosus</name>
    <name type="common">Orbweaver spider</name>
    <name type="synonym">Epeira ventricosa</name>
    <dbReference type="NCBI Taxonomy" id="182803"/>
    <lineage>
        <taxon>Eukaryota</taxon>
        <taxon>Metazoa</taxon>
        <taxon>Ecdysozoa</taxon>
        <taxon>Arthropoda</taxon>
        <taxon>Chelicerata</taxon>
        <taxon>Arachnida</taxon>
        <taxon>Araneae</taxon>
        <taxon>Araneomorphae</taxon>
        <taxon>Entelegynae</taxon>
        <taxon>Araneoidea</taxon>
        <taxon>Araneidae</taxon>
        <taxon>Araneus</taxon>
    </lineage>
</organism>
<sequence length="208" mass="23503">MVESLGYLERMKPVASKSDALLKDFDFIGLGGTADYLDLYTNDDVGDVSRKFQQDECRDSKQISLHLNENEAYFSIMSTSNENVAFNVSSNQRLSMLQYGNPLNGLSSHCLVYVQPKAYVVKKEENLYCLATSDISEPVYESESDVRGSSCTKAFIRDYIETFTSTFIEQNALQSFNYFNSDPSEEYGEENDDSNRNALFYVNACAPE</sequence>
<evidence type="ECO:0000313" key="2">
    <source>
        <dbReference type="Proteomes" id="UP000499080"/>
    </source>
</evidence>
<evidence type="ECO:0000313" key="1">
    <source>
        <dbReference type="EMBL" id="GBN73362.1"/>
    </source>
</evidence>
<protein>
    <submittedName>
        <fullName evidence="1">Uncharacterized protein</fullName>
    </submittedName>
</protein>
<dbReference type="EMBL" id="BGPR01016537">
    <property type="protein sequence ID" value="GBN73362.1"/>
    <property type="molecule type" value="Genomic_DNA"/>
</dbReference>
<dbReference type="Proteomes" id="UP000499080">
    <property type="component" value="Unassembled WGS sequence"/>
</dbReference>
<comment type="caution">
    <text evidence="1">The sequence shown here is derived from an EMBL/GenBank/DDBJ whole genome shotgun (WGS) entry which is preliminary data.</text>
</comment>
<keyword evidence="2" id="KW-1185">Reference proteome</keyword>
<reference evidence="1 2" key="1">
    <citation type="journal article" date="2019" name="Sci. Rep.">
        <title>Orb-weaving spider Araneus ventricosus genome elucidates the spidroin gene catalogue.</title>
        <authorList>
            <person name="Kono N."/>
            <person name="Nakamura H."/>
            <person name="Ohtoshi R."/>
            <person name="Moran D.A.P."/>
            <person name="Shinohara A."/>
            <person name="Yoshida Y."/>
            <person name="Fujiwara M."/>
            <person name="Mori M."/>
            <person name="Tomita M."/>
            <person name="Arakawa K."/>
        </authorList>
    </citation>
    <scope>NUCLEOTIDE SEQUENCE [LARGE SCALE GENOMIC DNA]</scope>
</reference>
<name>A0A4Y2RC68_ARAVE</name>
<accession>A0A4Y2RC68</accession>